<feature type="region of interest" description="Disordered" evidence="1">
    <location>
        <begin position="1"/>
        <end position="45"/>
    </location>
</feature>
<protein>
    <submittedName>
        <fullName evidence="2">Uncharacterized protein</fullName>
    </submittedName>
</protein>
<accession>A0A8S5U5G4</accession>
<reference evidence="2" key="1">
    <citation type="journal article" date="2021" name="Proc. Natl. Acad. Sci. U.S.A.">
        <title>A Catalog of Tens of Thousands of Viruses from Human Metagenomes Reveals Hidden Associations with Chronic Diseases.</title>
        <authorList>
            <person name="Tisza M.J."/>
            <person name="Buck C.B."/>
        </authorList>
    </citation>
    <scope>NUCLEOTIDE SEQUENCE</scope>
    <source>
        <strain evidence="2">CtZD11</strain>
    </source>
</reference>
<evidence type="ECO:0000256" key="1">
    <source>
        <dbReference type="SAM" id="MobiDB-lite"/>
    </source>
</evidence>
<proteinExistence type="predicted"/>
<evidence type="ECO:0000313" key="2">
    <source>
        <dbReference type="EMBL" id="DAF89638.1"/>
    </source>
</evidence>
<dbReference type="EMBL" id="BK016014">
    <property type="protein sequence ID" value="DAF89638.1"/>
    <property type="molecule type" value="Genomic_DNA"/>
</dbReference>
<name>A0A8S5U5G4_9CAUD</name>
<sequence>MKGLPPLQPTNILTEHTPFLPSNTGAFSRGGGGSRGTAHDPVTASKTFPGIAKAMVDQWGNL</sequence>
<organism evidence="2">
    <name type="scientific">Siphoviridae sp. ctZD11</name>
    <dbReference type="NCBI Taxonomy" id="2825556"/>
    <lineage>
        <taxon>Viruses</taxon>
        <taxon>Duplodnaviria</taxon>
        <taxon>Heunggongvirae</taxon>
        <taxon>Uroviricota</taxon>
        <taxon>Caudoviricetes</taxon>
    </lineage>
</organism>